<feature type="transmembrane region" description="Helical" evidence="2">
    <location>
        <begin position="193"/>
        <end position="212"/>
    </location>
</feature>
<feature type="compositionally biased region" description="Polar residues" evidence="1">
    <location>
        <begin position="315"/>
        <end position="324"/>
    </location>
</feature>
<dbReference type="AlphaFoldDB" id="J4H3T6"/>
<feature type="region of interest" description="Disordered" evidence="1">
    <location>
        <begin position="240"/>
        <end position="462"/>
    </location>
</feature>
<feature type="compositionally biased region" description="Low complexity" evidence="1">
    <location>
        <begin position="440"/>
        <end position="462"/>
    </location>
</feature>
<keyword evidence="2" id="KW-0472">Membrane</keyword>
<reference evidence="3 4" key="1">
    <citation type="journal article" date="2012" name="Appl. Environ. Microbiol.">
        <title>Short-read sequencing for genomic analysis of the brown rot fungus Fibroporia radiculosa.</title>
        <authorList>
            <person name="Tang J.D."/>
            <person name="Perkins A.D."/>
            <person name="Sonstegard T.S."/>
            <person name="Schroeder S.G."/>
            <person name="Burgess S.C."/>
            <person name="Diehl S.V."/>
        </authorList>
    </citation>
    <scope>NUCLEOTIDE SEQUENCE [LARGE SCALE GENOMIC DNA]</scope>
    <source>
        <strain evidence="3 4">TFFH 294</strain>
    </source>
</reference>
<evidence type="ECO:0000256" key="1">
    <source>
        <dbReference type="SAM" id="MobiDB-lite"/>
    </source>
</evidence>
<dbReference type="GeneID" id="24098720"/>
<dbReference type="InParanoid" id="J4H3T6"/>
<dbReference type="Proteomes" id="UP000006352">
    <property type="component" value="Unassembled WGS sequence"/>
</dbReference>
<feature type="compositionally biased region" description="Low complexity" evidence="1">
    <location>
        <begin position="325"/>
        <end position="345"/>
    </location>
</feature>
<name>J4H3T6_9APHY</name>
<protein>
    <submittedName>
        <fullName evidence="3">Uncharacterized protein</fullName>
    </submittedName>
</protein>
<dbReference type="RefSeq" id="XP_012183092.1">
    <property type="nucleotide sequence ID" value="XM_012327702.1"/>
</dbReference>
<feature type="compositionally biased region" description="Low complexity" evidence="1">
    <location>
        <begin position="381"/>
        <end position="393"/>
    </location>
</feature>
<dbReference type="HOGENOM" id="CLU_591883_0_0_1"/>
<sequence>MSCYSTPTATDFSTFTSTDVSTSYTTTITPIDPIVTTVSSCTVFTIETEPVRSCGMVVSTVAGGTQSSVQVPVVITKTYTQSVATATQFATVCGSEPPSQPVSSDPTSSGVFGVSSSPPTLASVTNDSSASLSVYDTTIYEKSTTTLLGGSVRTTQFISTAVVTSSINSPAGVANTNNASSGTSTPKNLTGSIIGAIIGGLIAFAFLAYLFAKFFRRRKRHTLEEPEEDVKYRELVRKRHERKEDIDTDRTAAPSTAGAPRSMPRRTEGPLATQHSPQIQDTTLHTISTSHAPTLPPLPPVPAMHSDFNRPQFATRMSAQSPAHSVTGNSTSSSSSQGARSAPRPALHVANQPARESSTPPPVPSKTPSLVARTSEKRVISSPRRLSGRSLPSVPVAGPSSMPMRGPSFIRMPEPPAQTSSRFIPRDIGMSRPMSPPGPVGKAAEAAAGADKAVEAPPAYTE</sequence>
<keyword evidence="2" id="KW-1133">Transmembrane helix</keyword>
<gene>
    <name evidence="3" type="ORF">FIBRA_05957</name>
</gene>
<dbReference type="EMBL" id="HE797129">
    <property type="protein sequence ID" value="CCM03809.1"/>
    <property type="molecule type" value="Genomic_DNA"/>
</dbReference>
<keyword evidence="4" id="KW-1185">Reference proteome</keyword>
<keyword evidence="2" id="KW-0812">Transmembrane</keyword>
<evidence type="ECO:0000256" key="2">
    <source>
        <dbReference type="SAM" id="Phobius"/>
    </source>
</evidence>
<organism evidence="3 4">
    <name type="scientific">Fibroporia radiculosa</name>
    <dbReference type="NCBI Taxonomy" id="599839"/>
    <lineage>
        <taxon>Eukaryota</taxon>
        <taxon>Fungi</taxon>
        <taxon>Dikarya</taxon>
        <taxon>Basidiomycota</taxon>
        <taxon>Agaricomycotina</taxon>
        <taxon>Agaricomycetes</taxon>
        <taxon>Polyporales</taxon>
        <taxon>Fibroporiaceae</taxon>
        <taxon>Fibroporia</taxon>
    </lineage>
</organism>
<evidence type="ECO:0000313" key="4">
    <source>
        <dbReference type="Proteomes" id="UP000006352"/>
    </source>
</evidence>
<feature type="compositionally biased region" description="Polar residues" evidence="1">
    <location>
        <begin position="273"/>
        <end position="292"/>
    </location>
</feature>
<proteinExistence type="predicted"/>
<accession>J4H3T6</accession>
<evidence type="ECO:0000313" key="3">
    <source>
        <dbReference type="EMBL" id="CCM03809.1"/>
    </source>
</evidence>